<keyword evidence="3" id="KW-1185">Reference proteome</keyword>
<reference evidence="2" key="2">
    <citation type="journal article" date="2023" name="Science">
        <title>Genomic signatures of disease resistance in endangered staghorn corals.</title>
        <authorList>
            <person name="Vollmer S.V."/>
            <person name="Selwyn J.D."/>
            <person name="Despard B.A."/>
            <person name="Roesel C.L."/>
        </authorList>
    </citation>
    <scope>NUCLEOTIDE SEQUENCE</scope>
    <source>
        <strain evidence="2">K2</strain>
    </source>
</reference>
<sequence length="275" mass="30009">MTSNSLVQFSRIFGRKSSVVIGMIHVQALPGTPKNHLPMTEIRNMACIDATNYKNAGVDAILVENMHDIPYLNRQVGPEIVASMSVICNEVKGVASNLPCGVQVLAGANKEALAVAKAANFDFVRAEGFVFSHIADEGTMNSDAGEVLRYRKQIGADSVLVFTDIKKKHSSHFLTSDVNILEMAEAAEFFLSDGIVLTGKTTGEATSLKEMHCVKDTVNIPVLIGSGVDDNNVEQYLGAHAMIIGSHFKEDGHWSNPVSFDRVHSFMSKIERMRR</sequence>
<dbReference type="PIRSF" id="PIRSF005956">
    <property type="entry name" value="BtpA"/>
    <property type="match status" value="1"/>
</dbReference>
<dbReference type="InterPro" id="IPR005137">
    <property type="entry name" value="BtpA"/>
</dbReference>
<evidence type="ECO:0000313" key="2">
    <source>
        <dbReference type="EMBL" id="KAK2549972.1"/>
    </source>
</evidence>
<dbReference type="Pfam" id="PF03437">
    <property type="entry name" value="BtpA"/>
    <property type="match status" value="1"/>
</dbReference>
<accession>A0AAD9PVQ3</accession>
<evidence type="ECO:0000313" key="3">
    <source>
        <dbReference type="Proteomes" id="UP001249851"/>
    </source>
</evidence>
<name>A0AAD9PVQ3_ACRCE</name>
<protein>
    <recommendedName>
        <fullName evidence="4">BtpA domain containing protein</fullName>
    </recommendedName>
</protein>
<proteinExistence type="inferred from homology"/>
<dbReference type="NCBIfam" id="TIGR00259">
    <property type="entry name" value="thylakoid_BtpA"/>
    <property type="match status" value="1"/>
</dbReference>
<dbReference type="Proteomes" id="UP001249851">
    <property type="component" value="Unassembled WGS sequence"/>
</dbReference>
<evidence type="ECO:0000256" key="1">
    <source>
        <dbReference type="ARBA" id="ARBA00006007"/>
    </source>
</evidence>
<dbReference type="SUPFAM" id="SSF51366">
    <property type="entry name" value="Ribulose-phoshate binding barrel"/>
    <property type="match status" value="1"/>
</dbReference>
<dbReference type="PANTHER" id="PTHR21381">
    <property type="entry name" value="ZGC:162297"/>
    <property type="match status" value="1"/>
</dbReference>
<gene>
    <name evidence="2" type="ORF">P5673_029423</name>
</gene>
<organism evidence="2 3">
    <name type="scientific">Acropora cervicornis</name>
    <name type="common">Staghorn coral</name>
    <dbReference type="NCBI Taxonomy" id="6130"/>
    <lineage>
        <taxon>Eukaryota</taxon>
        <taxon>Metazoa</taxon>
        <taxon>Cnidaria</taxon>
        <taxon>Anthozoa</taxon>
        <taxon>Hexacorallia</taxon>
        <taxon>Scleractinia</taxon>
        <taxon>Astrocoeniina</taxon>
        <taxon>Acroporidae</taxon>
        <taxon>Acropora</taxon>
    </lineage>
</organism>
<reference evidence="2" key="1">
    <citation type="journal article" date="2023" name="G3 (Bethesda)">
        <title>Whole genome assembly and annotation of the endangered Caribbean coral Acropora cervicornis.</title>
        <authorList>
            <person name="Selwyn J.D."/>
            <person name="Vollmer S.V."/>
        </authorList>
    </citation>
    <scope>NUCLEOTIDE SEQUENCE</scope>
    <source>
        <strain evidence="2">K2</strain>
    </source>
</reference>
<dbReference type="EMBL" id="JARQWQ010000117">
    <property type="protein sequence ID" value="KAK2549972.1"/>
    <property type="molecule type" value="Genomic_DNA"/>
</dbReference>
<comment type="caution">
    <text evidence="2">The sequence shown here is derived from an EMBL/GenBank/DDBJ whole genome shotgun (WGS) entry which is preliminary data.</text>
</comment>
<evidence type="ECO:0008006" key="4">
    <source>
        <dbReference type="Google" id="ProtNLM"/>
    </source>
</evidence>
<dbReference type="PANTHER" id="PTHR21381:SF3">
    <property type="entry name" value="SGC REGION PROTEIN SGCQ-RELATED"/>
    <property type="match status" value="1"/>
</dbReference>
<comment type="similarity">
    <text evidence="1">Belongs to the BtpA family.</text>
</comment>
<dbReference type="AlphaFoldDB" id="A0AAD9PVQ3"/>
<dbReference type="InterPro" id="IPR011060">
    <property type="entry name" value="RibuloseP-bd_barrel"/>
</dbReference>